<dbReference type="KEGG" id="chig:CH63R_11795"/>
<feature type="compositionally biased region" description="Low complexity" evidence="1">
    <location>
        <begin position="215"/>
        <end position="237"/>
    </location>
</feature>
<evidence type="ECO:0000256" key="1">
    <source>
        <dbReference type="SAM" id="MobiDB-lite"/>
    </source>
</evidence>
<feature type="region of interest" description="Disordered" evidence="1">
    <location>
        <begin position="336"/>
        <end position="372"/>
    </location>
</feature>
<accession>A0A1B7XZB2</accession>
<keyword evidence="2" id="KW-1133">Transmembrane helix</keyword>
<dbReference type="VEuPathDB" id="FungiDB:CH63R_11795"/>
<proteinExistence type="predicted"/>
<keyword evidence="2" id="KW-0472">Membrane</keyword>
<gene>
    <name evidence="3" type="ORF">CH63R_11795</name>
</gene>
<organism evidence="3 4">
    <name type="scientific">Colletotrichum higginsianum (strain IMI 349063)</name>
    <name type="common">Crucifer anthracnose fungus</name>
    <dbReference type="NCBI Taxonomy" id="759273"/>
    <lineage>
        <taxon>Eukaryota</taxon>
        <taxon>Fungi</taxon>
        <taxon>Dikarya</taxon>
        <taxon>Ascomycota</taxon>
        <taxon>Pezizomycotina</taxon>
        <taxon>Sordariomycetes</taxon>
        <taxon>Hypocreomycetidae</taxon>
        <taxon>Glomerellales</taxon>
        <taxon>Glomerellaceae</taxon>
        <taxon>Colletotrichum</taxon>
        <taxon>Colletotrichum destructivum species complex</taxon>
    </lineage>
</organism>
<dbReference type="EMBL" id="LTAN01000008">
    <property type="protein sequence ID" value="OBR05092.1"/>
    <property type="molecule type" value="Genomic_DNA"/>
</dbReference>
<keyword evidence="4" id="KW-1185">Reference proteome</keyword>
<feature type="transmembrane region" description="Helical" evidence="2">
    <location>
        <begin position="292"/>
        <end position="313"/>
    </location>
</feature>
<dbReference type="AlphaFoldDB" id="A0A1B7XZB2"/>
<dbReference type="GeneID" id="28870876"/>
<name>A0A1B7XZB2_COLHI</name>
<dbReference type="Proteomes" id="UP000092177">
    <property type="component" value="Chromosome 8"/>
</dbReference>
<evidence type="ECO:0000313" key="3">
    <source>
        <dbReference type="EMBL" id="OBR05092.1"/>
    </source>
</evidence>
<reference evidence="4" key="1">
    <citation type="journal article" date="2017" name="BMC Genomics">
        <title>Gapless genome assembly of Colletotrichum higginsianum reveals chromosome structure and association of transposable elements with secondary metabolite gene clusters.</title>
        <authorList>
            <person name="Dallery J.-F."/>
            <person name="Lapalu N."/>
            <person name="Zampounis A."/>
            <person name="Pigne S."/>
            <person name="Luyten I."/>
            <person name="Amselem J."/>
            <person name="Wittenberg A.H.J."/>
            <person name="Zhou S."/>
            <person name="de Queiroz M.V."/>
            <person name="Robin G.P."/>
            <person name="Auger A."/>
            <person name="Hainaut M."/>
            <person name="Henrissat B."/>
            <person name="Kim K.-T."/>
            <person name="Lee Y.-H."/>
            <person name="Lespinet O."/>
            <person name="Schwartz D.C."/>
            <person name="Thon M.R."/>
            <person name="O'Connell R.J."/>
        </authorList>
    </citation>
    <scope>NUCLEOTIDE SEQUENCE [LARGE SCALE GENOMIC DNA]</scope>
    <source>
        <strain evidence="4">IMI 349063</strain>
    </source>
</reference>
<sequence>MYATGPYPSISAIKRSHLRKRGQGIAARNRSPDEANTQSLTTAVGWSDRDLNRVAATWNKRCVLFPEVLLFAIIPLASSQFFSPTQSRELWRIGETKNIRYNTKFTRYTIALWQQALAGGAANLGPVIFRRSPREPFLSWLCSNMPTTDTETHTETDEGPVKDFEWEVRTYELDLDSSNVFFFWLFEGDPSAQGNQSAPGMSSAFFNITDQPVPSSSAVPAPLTTTTTDGAAPASTSHVSETSAETQPAPITVTRDDLGSAATKPAAQPNESGGSNDSGSAGGGGLSVGAQAGIGVGIGAVAVTCVVCGIMWCRYLRKKQKALEEWQGRAMAQREPHVYGHGPPGPAHQAPLYPGPETKSYSYQRSGPVEMG</sequence>
<keyword evidence="2" id="KW-0812">Transmembrane</keyword>
<dbReference type="RefSeq" id="XP_018153610.1">
    <property type="nucleotide sequence ID" value="XM_018306769.1"/>
</dbReference>
<feature type="region of interest" description="Disordered" evidence="1">
    <location>
        <begin position="215"/>
        <end position="281"/>
    </location>
</feature>
<evidence type="ECO:0000313" key="4">
    <source>
        <dbReference type="Proteomes" id="UP000092177"/>
    </source>
</evidence>
<protein>
    <submittedName>
        <fullName evidence="3">Uncharacterized protein</fullName>
    </submittedName>
</protein>
<evidence type="ECO:0000256" key="2">
    <source>
        <dbReference type="SAM" id="Phobius"/>
    </source>
</evidence>
<dbReference type="OrthoDB" id="5390143at2759"/>
<comment type="caution">
    <text evidence="3">The sequence shown here is derived from an EMBL/GenBank/DDBJ whole genome shotgun (WGS) entry which is preliminary data.</text>
</comment>